<dbReference type="Pfam" id="PF00179">
    <property type="entry name" value="UQ_con"/>
    <property type="match status" value="1"/>
</dbReference>
<feature type="compositionally biased region" description="Low complexity" evidence="2">
    <location>
        <begin position="182"/>
        <end position="202"/>
    </location>
</feature>
<name>A0ABR3VD80_HUMIN</name>
<feature type="region of interest" description="Disordered" evidence="2">
    <location>
        <begin position="243"/>
        <end position="311"/>
    </location>
</feature>
<dbReference type="PANTHER" id="PTHR24067">
    <property type="entry name" value="UBIQUITIN-CONJUGATING ENZYME E2"/>
    <property type="match status" value="1"/>
</dbReference>
<comment type="caution">
    <text evidence="4">The sequence shown here is derived from an EMBL/GenBank/DDBJ whole genome shotgun (WGS) entry which is preliminary data.</text>
</comment>
<feature type="domain" description="UBC core" evidence="3">
    <location>
        <begin position="6"/>
        <end position="165"/>
    </location>
</feature>
<keyword evidence="1" id="KW-0833">Ubl conjugation pathway</keyword>
<organism evidence="4 5">
    <name type="scientific">Humicola insolens</name>
    <name type="common">Soft-rot fungus</name>
    <dbReference type="NCBI Taxonomy" id="85995"/>
    <lineage>
        <taxon>Eukaryota</taxon>
        <taxon>Fungi</taxon>
        <taxon>Dikarya</taxon>
        <taxon>Ascomycota</taxon>
        <taxon>Pezizomycotina</taxon>
        <taxon>Sordariomycetes</taxon>
        <taxon>Sordariomycetidae</taxon>
        <taxon>Sordariales</taxon>
        <taxon>Chaetomiaceae</taxon>
        <taxon>Mycothermus</taxon>
    </lineage>
</organism>
<dbReference type="SMART" id="SM00212">
    <property type="entry name" value="UBCc"/>
    <property type="match status" value="1"/>
</dbReference>
<dbReference type="EMBL" id="JAZGSY010000155">
    <property type="protein sequence ID" value="KAL1839477.1"/>
    <property type="molecule type" value="Genomic_DNA"/>
</dbReference>
<protein>
    <recommendedName>
        <fullName evidence="3">UBC core domain-containing protein</fullName>
    </recommendedName>
</protein>
<feature type="compositionally biased region" description="Acidic residues" evidence="2">
    <location>
        <begin position="275"/>
        <end position="304"/>
    </location>
</feature>
<dbReference type="InterPro" id="IPR050113">
    <property type="entry name" value="Ub_conjugating_enzyme"/>
</dbReference>
<keyword evidence="5" id="KW-1185">Reference proteome</keyword>
<sequence length="341" mass="37722">MAASRAAARRLMQEQALLRKEKWINFEDDEDTNLFCWKFGLMVINADSAFSGGYFRAEMEFKPDYPHQPPTFKFLTPITHPNVYTDGRVCISILHPPGEDEMSGDSAAERWTSIQGAESVLRSILLLLDDPEPSSPANVDAGRLFRFRPRAYLEEARRAVERSLRDLPEGFTIPESFEDEPPTAAAAAATTSTTCTSPAADAQGPVSSLLAEAQALLAAQVPAAAAAAQVHVRHGAHGRVLRGIRPEDPYETDGELPGEYYSDDWVQNPDRGFWEDNEGADQEPDDDDDEESESELEDESEDDDKPVVAAGFEVDPDEEAALWEYLGFEVPECTRVVGVPW</sequence>
<evidence type="ECO:0000259" key="3">
    <source>
        <dbReference type="PROSITE" id="PS50127"/>
    </source>
</evidence>
<proteinExistence type="predicted"/>
<feature type="region of interest" description="Disordered" evidence="2">
    <location>
        <begin position="171"/>
        <end position="202"/>
    </location>
</feature>
<gene>
    <name evidence="4" type="ORF">VTJ49DRAFT_1486</name>
</gene>
<dbReference type="SUPFAM" id="SSF54495">
    <property type="entry name" value="UBC-like"/>
    <property type="match status" value="1"/>
</dbReference>
<dbReference type="Gene3D" id="3.10.110.10">
    <property type="entry name" value="Ubiquitin Conjugating Enzyme"/>
    <property type="match status" value="1"/>
</dbReference>
<dbReference type="Proteomes" id="UP001583172">
    <property type="component" value="Unassembled WGS sequence"/>
</dbReference>
<evidence type="ECO:0000313" key="4">
    <source>
        <dbReference type="EMBL" id="KAL1839477.1"/>
    </source>
</evidence>
<reference evidence="4 5" key="1">
    <citation type="journal article" date="2024" name="Commun. Biol.">
        <title>Comparative genomic analysis of thermophilic fungi reveals convergent evolutionary adaptations and gene losses.</title>
        <authorList>
            <person name="Steindorff A.S."/>
            <person name="Aguilar-Pontes M.V."/>
            <person name="Robinson A.J."/>
            <person name="Andreopoulos B."/>
            <person name="LaButti K."/>
            <person name="Kuo A."/>
            <person name="Mondo S."/>
            <person name="Riley R."/>
            <person name="Otillar R."/>
            <person name="Haridas S."/>
            <person name="Lipzen A."/>
            <person name="Grimwood J."/>
            <person name="Schmutz J."/>
            <person name="Clum A."/>
            <person name="Reid I.D."/>
            <person name="Moisan M.C."/>
            <person name="Butler G."/>
            <person name="Nguyen T.T.M."/>
            <person name="Dewar K."/>
            <person name="Conant G."/>
            <person name="Drula E."/>
            <person name="Henrissat B."/>
            <person name="Hansel C."/>
            <person name="Singer S."/>
            <person name="Hutchinson M.I."/>
            <person name="de Vries R.P."/>
            <person name="Natvig D.O."/>
            <person name="Powell A.J."/>
            <person name="Tsang A."/>
            <person name="Grigoriev I.V."/>
        </authorList>
    </citation>
    <scope>NUCLEOTIDE SEQUENCE [LARGE SCALE GENOMIC DNA]</scope>
    <source>
        <strain evidence="4 5">CBS 620.91</strain>
    </source>
</reference>
<evidence type="ECO:0000256" key="1">
    <source>
        <dbReference type="ARBA" id="ARBA00022786"/>
    </source>
</evidence>
<dbReference type="InterPro" id="IPR016135">
    <property type="entry name" value="UBQ-conjugating_enzyme/RWD"/>
</dbReference>
<dbReference type="PROSITE" id="PS50127">
    <property type="entry name" value="UBC_2"/>
    <property type="match status" value="1"/>
</dbReference>
<accession>A0ABR3VD80</accession>
<dbReference type="InterPro" id="IPR000608">
    <property type="entry name" value="UBC"/>
</dbReference>
<evidence type="ECO:0000313" key="5">
    <source>
        <dbReference type="Proteomes" id="UP001583172"/>
    </source>
</evidence>
<evidence type="ECO:0000256" key="2">
    <source>
        <dbReference type="SAM" id="MobiDB-lite"/>
    </source>
</evidence>